<dbReference type="GO" id="GO:0010181">
    <property type="term" value="F:FMN binding"/>
    <property type="evidence" value="ECO:0007669"/>
    <property type="project" value="InterPro"/>
</dbReference>
<comment type="caution">
    <text evidence="3">The sequence shown here is derived from an EMBL/GenBank/DDBJ whole genome shotgun (WGS) entry which is preliminary data.</text>
</comment>
<feature type="domain" description="Flavodoxin-like" evidence="2">
    <location>
        <begin position="3"/>
        <end position="143"/>
    </location>
</feature>
<dbReference type="GO" id="GO:0050660">
    <property type="term" value="F:flavin adenine dinucleotide binding"/>
    <property type="evidence" value="ECO:0007669"/>
    <property type="project" value="TreeGrafter"/>
</dbReference>
<dbReference type="Gene3D" id="3.40.50.360">
    <property type="match status" value="1"/>
</dbReference>
<evidence type="ECO:0000313" key="3">
    <source>
        <dbReference type="EMBL" id="ONM48282.1"/>
    </source>
</evidence>
<reference evidence="3 4" key="1">
    <citation type="journal article" date="2016" name="Antonie Van Leeuwenhoek">
        <title>Nocardia donostiensis sp. nov., isolated from human respiratory specimens.</title>
        <authorList>
            <person name="Ercibengoa M."/>
            <person name="Bell M."/>
            <person name="Marimon J.M."/>
            <person name="Humrighouse B."/>
            <person name="Klenk H.P."/>
            <person name="Potter G."/>
            <person name="Perez-Trallero E."/>
        </authorList>
    </citation>
    <scope>NUCLEOTIDE SEQUENCE [LARGE SCALE GENOMIC DNA]</scope>
    <source>
        <strain evidence="3 4">X1655</strain>
    </source>
</reference>
<dbReference type="PROSITE" id="PS50902">
    <property type="entry name" value="FLAVODOXIN_LIKE"/>
    <property type="match status" value="1"/>
</dbReference>
<dbReference type="RefSeq" id="WP_077116846.1">
    <property type="nucleotide sequence ID" value="NZ_LOKT01000008.1"/>
</dbReference>
<name>A0A1W0AWB8_9NOCA</name>
<protein>
    <submittedName>
        <fullName evidence="3">Nitric oxide synthase</fullName>
    </submittedName>
</protein>
<dbReference type="SUPFAM" id="SSF52218">
    <property type="entry name" value="Flavoproteins"/>
    <property type="match status" value="1"/>
</dbReference>
<dbReference type="AlphaFoldDB" id="A0A1W0AWB8"/>
<evidence type="ECO:0000313" key="4">
    <source>
        <dbReference type="Proteomes" id="UP000188836"/>
    </source>
</evidence>
<dbReference type="OrthoDB" id="359268at2"/>
<dbReference type="InterPro" id="IPR008254">
    <property type="entry name" value="Flavodoxin/NO_synth"/>
</dbReference>
<dbReference type="InterPro" id="IPR001094">
    <property type="entry name" value="Flavdoxin-like"/>
</dbReference>
<dbReference type="Proteomes" id="UP000188836">
    <property type="component" value="Unassembled WGS sequence"/>
</dbReference>
<dbReference type="PANTHER" id="PTHR19384:SF109">
    <property type="entry name" value="SULFITE REDUCTASE [NADPH] FLAVOPROTEIN COMPONENT"/>
    <property type="match status" value="1"/>
</dbReference>
<dbReference type="EMBL" id="MUMY01000010">
    <property type="protein sequence ID" value="ONM48282.1"/>
    <property type="molecule type" value="Genomic_DNA"/>
</dbReference>
<evidence type="ECO:0000256" key="1">
    <source>
        <dbReference type="ARBA" id="ARBA00022630"/>
    </source>
</evidence>
<dbReference type="PANTHER" id="PTHR19384">
    <property type="entry name" value="NITRIC OXIDE SYNTHASE-RELATED"/>
    <property type="match status" value="1"/>
</dbReference>
<accession>A0A1W0AWB8</accession>
<evidence type="ECO:0000259" key="2">
    <source>
        <dbReference type="PROSITE" id="PS50902"/>
    </source>
</evidence>
<dbReference type="InterPro" id="IPR029039">
    <property type="entry name" value="Flavoprotein-like_sf"/>
</dbReference>
<dbReference type="GO" id="GO:0004783">
    <property type="term" value="F:sulfite reductase (NADPH) activity"/>
    <property type="evidence" value="ECO:0007669"/>
    <property type="project" value="TreeGrafter"/>
</dbReference>
<keyword evidence="1" id="KW-0285">Flavoprotein</keyword>
<keyword evidence="4" id="KW-1185">Reference proteome</keyword>
<gene>
    <name evidence="3" type="ORF">B0T46_12925</name>
</gene>
<dbReference type="Pfam" id="PF00258">
    <property type="entry name" value="Flavodoxin_1"/>
    <property type="match status" value="1"/>
</dbReference>
<dbReference type="GO" id="GO:0005829">
    <property type="term" value="C:cytosol"/>
    <property type="evidence" value="ECO:0007669"/>
    <property type="project" value="TreeGrafter"/>
</dbReference>
<proteinExistence type="predicted"/>
<organism evidence="3 4">
    <name type="scientific">Nocardia donostiensis</name>
    <dbReference type="NCBI Taxonomy" id="1538463"/>
    <lineage>
        <taxon>Bacteria</taxon>
        <taxon>Bacillati</taxon>
        <taxon>Actinomycetota</taxon>
        <taxon>Actinomycetes</taxon>
        <taxon>Mycobacteriales</taxon>
        <taxon>Nocardiaceae</taxon>
        <taxon>Nocardia</taxon>
    </lineage>
</organism>
<sequence>MRIVVLFGSEMGTAEAVAECVAEELADHDISVYDMTDFAIEDIDSGVFHVIVCSTYGDGDLPTGAEPFFDALDASSPDLTGLRFAVFGLGDSVYGDTFNRGGEIAAQKLSERGAIQVGEHARHDASTEIKPRDMAREWARALPLAAVPEPAPV</sequence>
<dbReference type="STRING" id="1538463.B0T36_13410"/>
<dbReference type="PRINTS" id="PR00369">
    <property type="entry name" value="FLAVODOXIN"/>
</dbReference>